<gene>
    <name evidence="2" type="ORF">NSCI0253_LOCUS43623</name>
</gene>
<reference evidence="2" key="1">
    <citation type="submission" date="2021-01" db="EMBL/GenBank/DDBJ databases">
        <authorList>
            <person name="Corre E."/>
            <person name="Pelletier E."/>
            <person name="Niang G."/>
            <person name="Scheremetjew M."/>
            <person name="Finn R."/>
            <person name="Kale V."/>
            <person name="Holt S."/>
            <person name="Cochrane G."/>
            <person name="Meng A."/>
            <person name="Brown T."/>
            <person name="Cohen L."/>
        </authorList>
    </citation>
    <scope>NUCLEOTIDE SEQUENCE</scope>
</reference>
<dbReference type="AlphaFoldDB" id="A0A7S1AYS5"/>
<dbReference type="PROSITE" id="PS50106">
    <property type="entry name" value="PDZ"/>
    <property type="match status" value="1"/>
</dbReference>
<dbReference type="EMBL" id="HBFQ01061514">
    <property type="protein sequence ID" value="CAD8869267.1"/>
    <property type="molecule type" value="Transcribed_RNA"/>
</dbReference>
<sequence>MMFFSWPFLPCCCTCQKGKEEEVELIPVDYDEIDRAKLKKKMNTPDTFLIGRGKNEFTVYLSVVNGMPIGLGISKTRQKRALKIKVVKEGSAADMWNKDHPDKLLEPGDVITQVNGIVDDTDDMITECAKASSLEFVLEKQQ</sequence>
<protein>
    <recommendedName>
        <fullName evidence="1">PDZ domain-containing protein</fullName>
    </recommendedName>
</protein>
<accession>A0A7S1AYS5</accession>
<dbReference type="SUPFAM" id="SSF50156">
    <property type="entry name" value="PDZ domain-like"/>
    <property type="match status" value="1"/>
</dbReference>
<dbReference type="InterPro" id="IPR036034">
    <property type="entry name" value="PDZ_sf"/>
</dbReference>
<dbReference type="InterPro" id="IPR001478">
    <property type="entry name" value="PDZ"/>
</dbReference>
<name>A0A7S1AYS5_NOCSC</name>
<organism evidence="2">
    <name type="scientific">Noctiluca scintillans</name>
    <name type="common">Sea sparkle</name>
    <name type="synonym">Red tide dinoflagellate</name>
    <dbReference type="NCBI Taxonomy" id="2966"/>
    <lineage>
        <taxon>Eukaryota</taxon>
        <taxon>Sar</taxon>
        <taxon>Alveolata</taxon>
        <taxon>Dinophyceae</taxon>
        <taxon>Noctilucales</taxon>
        <taxon>Noctilucaceae</taxon>
        <taxon>Noctiluca</taxon>
    </lineage>
</organism>
<feature type="domain" description="PDZ" evidence="1">
    <location>
        <begin position="58"/>
        <end position="142"/>
    </location>
</feature>
<dbReference type="Gene3D" id="2.30.42.10">
    <property type="match status" value="1"/>
</dbReference>
<evidence type="ECO:0000313" key="2">
    <source>
        <dbReference type="EMBL" id="CAD8869267.1"/>
    </source>
</evidence>
<proteinExistence type="predicted"/>
<evidence type="ECO:0000259" key="1">
    <source>
        <dbReference type="PROSITE" id="PS50106"/>
    </source>
</evidence>